<evidence type="ECO:0000313" key="2">
    <source>
        <dbReference type="EMBL" id="CAD7661284.1"/>
    </source>
</evidence>
<gene>
    <name evidence="2" type="ORF">ONB1V03_LOCUS17845</name>
</gene>
<sequence length="221" mass="24916">TLRPEVEDYWLEVSADVNTVSNLKSTVLDTNDFILSAEDIDLYLDGVLLRDETRVNSNVFTDEESIEIKWKRGRQVVDTCSSGSVEKHCKSIYRDKDTSESTHRHIAVDDIEAIDVFVESHDLTTTSSIISAVKRKSTINYCETDGNSNDNHSDSSDTEVYDDWHSDPCKQTTDHDKRVTSNELNCIQKSDLRCQTSSTLEDSPPIGPFGNSPSEGLWRTM</sequence>
<organism evidence="2">
    <name type="scientific">Oppiella nova</name>
    <dbReference type="NCBI Taxonomy" id="334625"/>
    <lineage>
        <taxon>Eukaryota</taxon>
        <taxon>Metazoa</taxon>
        <taxon>Ecdysozoa</taxon>
        <taxon>Arthropoda</taxon>
        <taxon>Chelicerata</taxon>
        <taxon>Arachnida</taxon>
        <taxon>Acari</taxon>
        <taxon>Acariformes</taxon>
        <taxon>Sarcoptiformes</taxon>
        <taxon>Oribatida</taxon>
        <taxon>Brachypylina</taxon>
        <taxon>Oppioidea</taxon>
        <taxon>Oppiidae</taxon>
        <taxon>Oppiella</taxon>
    </lineage>
</organism>
<evidence type="ECO:0000313" key="3">
    <source>
        <dbReference type="Proteomes" id="UP000728032"/>
    </source>
</evidence>
<keyword evidence="3" id="KW-1185">Reference proteome</keyword>
<dbReference type="EMBL" id="OC937922">
    <property type="protein sequence ID" value="CAD7661284.1"/>
    <property type="molecule type" value="Genomic_DNA"/>
</dbReference>
<evidence type="ECO:0000256" key="1">
    <source>
        <dbReference type="SAM" id="MobiDB-lite"/>
    </source>
</evidence>
<reference evidence="2" key="1">
    <citation type="submission" date="2020-11" db="EMBL/GenBank/DDBJ databases">
        <authorList>
            <person name="Tran Van P."/>
        </authorList>
    </citation>
    <scope>NUCLEOTIDE SEQUENCE</scope>
</reference>
<dbReference type="Proteomes" id="UP000728032">
    <property type="component" value="Unassembled WGS sequence"/>
</dbReference>
<dbReference type="EMBL" id="CAJPVJ010023097">
    <property type="protein sequence ID" value="CAG2178420.1"/>
    <property type="molecule type" value="Genomic_DNA"/>
</dbReference>
<feature type="region of interest" description="Disordered" evidence="1">
    <location>
        <begin position="197"/>
        <end position="221"/>
    </location>
</feature>
<proteinExistence type="predicted"/>
<feature type="non-terminal residue" evidence="2">
    <location>
        <position position="1"/>
    </location>
</feature>
<accession>A0A7R9QXZ1</accession>
<dbReference type="OrthoDB" id="10599845at2759"/>
<name>A0A7R9QXZ1_9ACAR</name>
<protein>
    <submittedName>
        <fullName evidence="2">Uncharacterized protein</fullName>
    </submittedName>
</protein>
<dbReference type="AlphaFoldDB" id="A0A7R9QXZ1"/>